<dbReference type="PIRSF" id="PIRSF000414">
    <property type="entry name" value="AICARFT_IMPCHas"/>
    <property type="match status" value="1"/>
</dbReference>
<dbReference type="InterPro" id="IPR002695">
    <property type="entry name" value="PurH-like"/>
</dbReference>
<dbReference type="GO" id="GO:0003937">
    <property type="term" value="F:IMP cyclohydrolase activity"/>
    <property type="evidence" value="ECO:0007669"/>
    <property type="project" value="UniProtKB-UniRule"/>
</dbReference>
<evidence type="ECO:0000256" key="2">
    <source>
        <dbReference type="ARBA" id="ARBA00004954"/>
    </source>
</evidence>
<comment type="catalytic activity">
    <reaction evidence="9 10">
        <text>IMP + H2O = 5-formamido-1-(5-phospho-D-ribosyl)imidazole-4-carboxamide</text>
        <dbReference type="Rhea" id="RHEA:18445"/>
        <dbReference type="ChEBI" id="CHEBI:15377"/>
        <dbReference type="ChEBI" id="CHEBI:58053"/>
        <dbReference type="ChEBI" id="CHEBI:58467"/>
        <dbReference type="EC" id="3.5.4.10"/>
    </reaction>
</comment>
<evidence type="ECO:0000256" key="7">
    <source>
        <dbReference type="ARBA" id="ARBA00023268"/>
    </source>
</evidence>
<protein>
    <recommendedName>
        <fullName evidence="10">Bifunctional purine biosynthesis protein PurH</fullName>
    </recommendedName>
    <domain>
        <recommendedName>
            <fullName evidence="10">Phosphoribosylaminoimidazolecarboxamide formyltransferase</fullName>
            <ecNumber evidence="10">2.1.2.3</ecNumber>
        </recommendedName>
        <alternativeName>
            <fullName evidence="10">AICAR transformylase</fullName>
        </alternativeName>
    </domain>
    <domain>
        <recommendedName>
            <fullName evidence="10">IMP cyclohydrolase</fullName>
            <ecNumber evidence="10">3.5.4.10</ecNumber>
        </recommendedName>
        <alternativeName>
            <fullName evidence="10">ATIC</fullName>
        </alternativeName>
        <alternativeName>
            <fullName evidence="10">IMP synthase</fullName>
        </alternativeName>
        <alternativeName>
            <fullName evidence="10">Inosinicase</fullName>
        </alternativeName>
    </domain>
</protein>
<accession>A0A2X4PXD5</accession>
<comment type="catalytic activity">
    <reaction evidence="8 10">
        <text>(6R)-10-formyltetrahydrofolate + 5-amino-1-(5-phospho-beta-D-ribosyl)imidazole-4-carboxamide = 5-formamido-1-(5-phospho-D-ribosyl)imidazole-4-carboxamide + (6S)-5,6,7,8-tetrahydrofolate</text>
        <dbReference type="Rhea" id="RHEA:22192"/>
        <dbReference type="ChEBI" id="CHEBI:57453"/>
        <dbReference type="ChEBI" id="CHEBI:58467"/>
        <dbReference type="ChEBI" id="CHEBI:58475"/>
        <dbReference type="ChEBI" id="CHEBI:195366"/>
        <dbReference type="EC" id="2.1.2.3"/>
    </reaction>
</comment>
<keyword evidence="5 10" id="KW-0658">Purine biosynthesis</keyword>
<dbReference type="Proteomes" id="UP000249300">
    <property type="component" value="Chromosome 1"/>
</dbReference>
<feature type="domain" description="MGS-like" evidence="11">
    <location>
        <begin position="57"/>
        <end position="205"/>
    </location>
</feature>
<dbReference type="EC" id="3.5.4.10" evidence="10"/>
<evidence type="ECO:0000256" key="1">
    <source>
        <dbReference type="ARBA" id="ARBA00004844"/>
    </source>
</evidence>
<keyword evidence="4 10" id="KW-0808">Transferase</keyword>
<gene>
    <name evidence="10 12" type="primary">purH</name>
    <name evidence="12" type="ORF">NCTC12858_00953</name>
</gene>
<dbReference type="FunFam" id="3.40.140.20:FF:000001">
    <property type="entry name" value="Bifunctional purine biosynthesis protein PurH"/>
    <property type="match status" value="1"/>
</dbReference>
<reference evidence="12 13" key="1">
    <citation type="submission" date="2018-06" db="EMBL/GenBank/DDBJ databases">
        <authorList>
            <consortium name="Pathogen Informatics"/>
            <person name="Doyle S."/>
        </authorList>
    </citation>
    <scope>NUCLEOTIDE SEQUENCE [LARGE SCALE GENOMIC DNA]</scope>
    <source>
        <strain evidence="12 13">NCTC12858</strain>
    </source>
</reference>
<dbReference type="AlphaFoldDB" id="A0A2X4PXD5"/>
<dbReference type="SMART" id="SM00798">
    <property type="entry name" value="AICARFT_IMPCHas"/>
    <property type="match status" value="1"/>
</dbReference>
<proteinExistence type="inferred from homology"/>
<dbReference type="KEGG" id="pcre:NCTC12858_00953"/>
<evidence type="ECO:0000256" key="3">
    <source>
        <dbReference type="ARBA" id="ARBA00007667"/>
    </source>
</evidence>
<dbReference type="FunFam" id="3.40.50.1380:FF:000001">
    <property type="entry name" value="Bifunctional purine biosynthesis protein PurH"/>
    <property type="match status" value="1"/>
</dbReference>
<dbReference type="HAMAP" id="MF_00139">
    <property type="entry name" value="PurH"/>
    <property type="match status" value="1"/>
</dbReference>
<dbReference type="CDD" id="cd01421">
    <property type="entry name" value="IMPCH"/>
    <property type="match status" value="1"/>
</dbReference>
<dbReference type="PROSITE" id="PS51855">
    <property type="entry name" value="MGS"/>
    <property type="match status" value="1"/>
</dbReference>
<dbReference type="PANTHER" id="PTHR11692:SF0">
    <property type="entry name" value="BIFUNCTIONAL PURINE BIOSYNTHESIS PROTEIN ATIC"/>
    <property type="match status" value="1"/>
</dbReference>
<dbReference type="GO" id="GO:0004643">
    <property type="term" value="F:phosphoribosylaminoimidazolecarboxamide formyltransferase activity"/>
    <property type="evidence" value="ECO:0007669"/>
    <property type="project" value="UniProtKB-UniRule"/>
</dbReference>
<comment type="pathway">
    <text evidence="2 10">Purine metabolism; IMP biosynthesis via de novo pathway; 5-formamido-1-(5-phospho-D-ribosyl)imidazole-4-carboxamide from 5-amino-1-(5-phospho-D-ribosyl)imidazole-4-carboxamide (10-formyl THF route): step 1/1.</text>
</comment>
<evidence type="ECO:0000259" key="11">
    <source>
        <dbReference type="PROSITE" id="PS51855"/>
    </source>
</evidence>
<evidence type="ECO:0000256" key="5">
    <source>
        <dbReference type="ARBA" id="ARBA00022755"/>
    </source>
</evidence>
<dbReference type="Pfam" id="PF01808">
    <property type="entry name" value="AICARFT_IMPCHas"/>
    <property type="match status" value="1"/>
</dbReference>
<evidence type="ECO:0000313" key="13">
    <source>
        <dbReference type="Proteomes" id="UP000249300"/>
    </source>
</evidence>
<keyword evidence="7 10" id="KW-0511">Multifunctional enzyme</keyword>
<dbReference type="InterPro" id="IPR011607">
    <property type="entry name" value="MGS-like_dom"/>
</dbReference>
<comment type="similarity">
    <text evidence="3 10">Belongs to the PurH family.</text>
</comment>
<dbReference type="GO" id="GO:0005829">
    <property type="term" value="C:cytosol"/>
    <property type="evidence" value="ECO:0007669"/>
    <property type="project" value="TreeGrafter"/>
</dbReference>
<comment type="pathway">
    <text evidence="1 10">Purine metabolism; IMP biosynthesis via de novo pathway; IMP from 5-formamido-1-(5-phospho-D-ribosyl)imidazole-4-carboxamide: step 1/1.</text>
</comment>
<dbReference type="EC" id="2.1.2.3" evidence="10"/>
<keyword evidence="6 10" id="KW-0378">Hydrolase</keyword>
<dbReference type="FunFam" id="3.40.140.20:FF:000005">
    <property type="entry name" value="Bifunctional purine biosynthesis protein PurH"/>
    <property type="match status" value="1"/>
</dbReference>
<evidence type="ECO:0000313" key="12">
    <source>
        <dbReference type="EMBL" id="SQH73109.1"/>
    </source>
</evidence>
<evidence type="ECO:0000256" key="6">
    <source>
        <dbReference type="ARBA" id="ARBA00022801"/>
    </source>
</evidence>
<dbReference type="PANTHER" id="PTHR11692">
    <property type="entry name" value="BIFUNCTIONAL PURINE BIOSYNTHESIS PROTEIN PURH"/>
    <property type="match status" value="1"/>
</dbReference>
<comment type="domain">
    <text evidence="10">The IMP cyclohydrolase activity resides in the N-terminal region.</text>
</comment>
<dbReference type="Gene3D" id="3.40.50.1380">
    <property type="entry name" value="Methylglyoxal synthase-like domain"/>
    <property type="match status" value="1"/>
</dbReference>
<evidence type="ECO:0000256" key="8">
    <source>
        <dbReference type="ARBA" id="ARBA00050488"/>
    </source>
</evidence>
<evidence type="ECO:0000256" key="10">
    <source>
        <dbReference type="HAMAP-Rule" id="MF_00139"/>
    </source>
</evidence>
<dbReference type="InterPro" id="IPR024051">
    <property type="entry name" value="AICAR_Tfase_dup_dom_sf"/>
</dbReference>
<evidence type="ECO:0000256" key="4">
    <source>
        <dbReference type="ARBA" id="ARBA00022679"/>
    </source>
</evidence>
<organism evidence="12 13">
    <name type="scientific">Porphyromonas crevioricanis</name>
    <dbReference type="NCBI Taxonomy" id="393921"/>
    <lineage>
        <taxon>Bacteria</taxon>
        <taxon>Pseudomonadati</taxon>
        <taxon>Bacteroidota</taxon>
        <taxon>Bacteroidia</taxon>
        <taxon>Bacteroidales</taxon>
        <taxon>Porphyromonadaceae</taxon>
        <taxon>Porphyromonas</taxon>
    </lineage>
</organism>
<dbReference type="InterPro" id="IPR036914">
    <property type="entry name" value="MGS-like_dom_sf"/>
</dbReference>
<evidence type="ECO:0000256" key="9">
    <source>
        <dbReference type="ARBA" id="ARBA00050687"/>
    </source>
</evidence>
<keyword evidence="13" id="KW-1185">Reference proteome</keyword>
<dbReference type="GO" id="GO:0006189">
    <property type="term" value="P:'de novo' IMP biosynthetic process"/>
    <property type="evidence" value="ECO:0007669"/>
    <property type="project" value="UniProtKB-UniRule"/>
</dbReference>
<dbReference type="SMART" id="SM00851">
    <property type="entry name" value="MGS"/>
    <property type="match status" value="1"/>
</dbReference>
<name>A0A2X4PXD5_9PORP</name>
<dbReference type="SUPFAM" id="SSF52335">
    <property type="entry name" value="Methylglyoxal synthase-like"/>
    <property type="match status" value="1"/>
</dbReference>
<dbReference type="SUPFAM" id="SSF53927">
    <property type="entry name" value="Cytidine deaminase-like"/>
    <property type="match status" value="1"/>
</dbReference>
<dbReference type="Pfam" id="PF02142">
    <property type="entry name" value="MGS"/>
    <property type="match status" value="1"/>
</dbReference>
<sequence>MPKRGKESIAGGKPCGIISKNNRKQVSNLLERKRQSLHTQKDYLCELYNVDSAQKQRRMEKEIKRALVSVYHKDGLDEILKMLHQAGVELVSTGGTEAYIRSQGYPCTAVEQLTEYPEMLDGRVKTLHPKIFGGILAVRDDVGHQADVASHKLPLIDLVIVDLYPFVDTVASGASAEDIIEKIDIGGISLIRAAAKNYKDVIIVASKDQYPALRSLLEDKHGKSNEAERRWFAKEAFAVSSAYDAAIFGYFDEGRLSHLRIAEDTQRMLRYGENPHQRGMFYGDLDTVFDKIQGKDLSYNNLQDLEAGLGLIDEFTAPTFAILKHGNACGIASRETVSEAWQAALAADPVSAFGGILVCNSPIDEETAKEIDKLFFELIVAPDYETEALTHLTRKSNRIILSRKSHTQPEWQLRSMLGGMLVQERDSVSETTEQMQTVTSQSPSEDELVDLVFAAKVVKHSKSNAISLVKDSRLLASGVGQTSRVDALCQAIEKARSFGFDLQGAVMSSDAFFPFPDCVEIAAKAGISAIVQPGGSVKDQLSIDKANELGVAMVFTGLRHFKH</sequence>
<dbReference type="EMBL" id="LS483447">
    <property type="protein sequence ID" value="SQH73109.1"/>
    <property type="molecule type" value="Genomic_DNA"/>
</dbReference>
<dbReference type="NCBIfam" id="NF002049">
    <property type="entry name" value="PRK00881.1"/>
    <property type="match status" value="1"/>
</dbReference>
<dbReference type="Gene3D" id="3.40.140.20">
    <property type="match status" value="2"/>
</dbReference>
<dbReference type="InterPro" id="IPR016193">
    <property type="entry name" value="Cytidine_deaminase-like"/>
</dbReference>
<dbReference type="UniPathway" id="UPA00074">
    <property type="reaction ID" value="UER00133"/>
</dbReference>